<name>A0A8J7MSG3_9RHOB</name>
<evidence type="ECO:0000313" key="2">
    <source>
        <dbReference type="Proteomes" id="UP000619033"/>
    </source>
</evidence>
<dbReference type="AlphaFoldDB" id="A0A8J7MSG3"/>
<keyword evidence="2" id="KW-1185">Reference proteome</keyword>
<proteinExistence type="predicted"/>
<evidence type="ECO:0000313" key="1">
    <source>
        <dbReference type="EMBL" id="MBL4928706.1"/>
    </source>
</evidence>
<comment type="caution">
    <text evidence="1">The sequence shown here is derived from an EMBL/GenBank/DDBJ whole genome shotgun (WGS) entry which is preliminary data.</text>
</comment>
<dbReference type="Proteomes" id="UP000619033">
    <property type="component" value="Unassembled WGS sequence"/>
</dbReference>
<dbReference type="EMBL" id="JAESVP010000005">
    <property type="protein sequence ID" value="MBL4928706.1"/>
    <property type="molecule type" value="Genomic_DNA"/>
</dbReference>
<accession>A0A8J7MSG3</accession>
<dbReference type="RefSeq" id="WP_202660925.1">
    <property type="nucleotide sequence ID" value="NZ_JAESVP010000005.1"/>
</dbReference>
<reference evidence="1" key="1">
    <citation type="submission" date="2021-01" db="EMBL/GenBank/DDBJ databases">
        <title>Genome seq and assembly of Tabrizicola sp. KVB23.</title>
        <authorList>
            <person name="Chhetri G."/>
        </authorList>
    </citation>
    <scope>NUCLEOTIDE SEQUENCE</scope>
    <source>
        <strain evidence="1">KVB23</strain>
    </source>
</reference>
<protein>
    <submittedName>
        <fullName evidence="1">Uncharacterized protein</fullName>
    </submittedName>
</protein>
<gene>
    <name evidence="1" type="ORF">JI744_11380</name>
</gene>
<organism evidence="1 2">
    <name type="scientific">Fuscibacter oryzae</name>
    <dbReference type="NCBI Taxonomy" id="2803939"/>
    <lineage>
        <taxon>Bacteria</taxon>
        <taxon>Pseudomonadati</taxon>
        <taxon>Pseudomonadota</taxon>
        <taxon>Alphaproteobacteria</taxon>
        <taxon>Rhodobacterales</taxon>
        <taxon>Paracoccaceae</taxon>
        <taxon>Fuscibacter</taxon>
    </lineage>
</organism>
<sequence>MPDAAGRLDLHVDAPNGLVPASFILLGALGDATPQDVFRLLSGSKATIRWTPGG</sequence>